<dbReference type="Gene3D" id="3.90.550.10">
    <property type="entry name" value="Spore Coat Polysaccharide Biosynthesis Protein SpsA, Chain A"/>
    <property type="match status" value="1"/>
</dbReference>
<evidence type="ECO:0000259" key="3">
    <source>
        <dbReference type="Pfam" id="PF00535"/>
    </source>
</evidence>
<feature type="region of interest" description="Disordered" evidence="2">
    <location>
        <begin position="298"/>
        <end position="352"/>
    </location>
</feature>
<dbReference type="SUPFAM" id="SSF53448">
    <property type="entry name" value="Nucleotide-diphospho-sugar transferases"/>
    <property type="match status" value="1"/>
</dbReference>
<dbReference type="RefSeq" id="WP_045582183.1">
    <property type="nucleotide sequence ID" value="NZ_CP012401.1"/>
</dbReference>
<feature type="domain" description="Glycosyltransferase 2-like" evidence="3">
    <location>
        <begin position="8"/>
        <end position="118"/>
    </location>
</feature>
<dbReference type="InterPro" id="IPR001173">
    <property type="entry name" value="Glyco_trans_2-like"/>
</dbReference>
<feature type="compositionally biased region" description="Polar residues" evidence="2">
    <location>
        <begin position="324"/>
        <end position="338"/>
    </location>
</feature>
<evidence type="ECO:0000313" key="4">
    <source>
        <dbReference type="EMBL" id="ALG71701.1"/>
    </source>
</evidence>
<keyword evidence="5" id="KW-1185">Reference proteome</keyword>
<organism evidence="4 5">
    <name type="scientific">Azospirillum thiophilum</name>
    <dbReference type="NCBI Taxonomy" id="528244"/>
    <lineage>
        <taxon>Bacteria</taxon>
        <taxon>Pseudomonadati</taxon>
        <taxon>Pseudomonadota</taxon>
        <taxon>Alphaproteobacteria</taxon>
        <taxon>Rhodospirillales</taxon>
        <taxon>Azospirillaceae</taxon>
        <taxon>Azospirillum</taxon>
    </lineage>
</organism>
<reference evidence="4 5" key="2">
    <citation type="journal article" date="2016" name="Genome Announc.">
        <title>Complete Genome Sequence of a Strain of Azospirillum thiophilum Isolated from a Sulfide Spring.</title>
        <authorList>
            <person name="Fomenkov A."/>
            <person name="Vincze T."/>
            <person name="Grabovich M."/>
            <person name="Anton B.P."/>
            <person name="Dubinina G."/>
            <person name="Orlova M."/>
            <person name="Belousova E."/>
            <person name="Roberts R.J."/>
        </authorList>
    </citation>
    <scope>NUCLEOTIDE SEQUENCE [LARGE SCALE GENOMIC DNA]</scope>
    <source>
        <strain evidence="4 5">BV-S</strain>
    </source>
</reference>
<sequence>MTGHIPVSVVVMTRNEAVNLPLCLPALADFAECFVVDSASNDGTAEIARAHGVPVVPFRWNGRYPKKKQWCLDALPLAHDWVLFVDADERPTRALVAEIARLMDDGPCHAAYWIDGRPVLHGRALRFGCWNRKLALLDRRRMRYPEQPDLDVAAMWEVEGHYQPLGEGTAGRLRHPMDHGDAKPLSAWFDRHNRYSDWEAVLRADGRMERLIDGEPRGCGPVGRPVLKRLFQRLPGRPLWAFLHAYVLRLGLLDGAAGLDHALARAFYYWQVGLKMRAAARAQNSSVRIPSIHFPPLHSPPPHAPPIGSPVGGSMAGCSPEGPYSSTSAMRSPPSAFNRSKVRLRTPGSSIR</sequence>
<dbReference type="CDD" id="cd02511">
    <property type="entry name" value="Beta4Glucosyltransferase"/>
    <property type="match status" value="1"/>
</dbReference>
<gene>
    <name evidence="4" type="ORF">AL072_13125</name>
</gene>
<dbReference type="Pfam" id="PF00535">
    <property type="entry name" value="Glycos_transf_2"/>
    <property type="match status" value="1"/>
</dbReference>
<evidence type="ECO:0000313" key="5">
    <source>
        <dbReference type="Proteomes" id="UP000069935"/>
    </source>
</evidence>
<dbReference type="PANTHER" id="PTHR43630">
    <property type="entry name" value="POLY-BETA-1,6-N-ACETYL-D-GLUCOSAMINE SYNTHASE"/>
    <property type="match status" value="1"/>
</dbReference>
<dbReference type="KEGG" id="ati:AL072_13125"/>
<protein>
    <submittedName>
        <fullName evidence="4">Glycosyl transferase</fullName>
    </submittedName>
</protein>
<name>A0AAC8VYJ6_9PROT</name>
<dbReference type="InterPro" id="IPR029044">
    <property type="entry name" value="Nucleotide-diphossugar_trans"/>
</dbReference>
<dbReference type="AlphaFoldDB" id="A0AAC8VYJ6"/>
<dbReference type="PANTHER" id="PTHR43630:SF2">
    <property type="entry name" value="GLYCOSYLTRANSFERASE"/>
    <property type="match status" value="1"/>
</dbReference>
<dbReference type="GO" id="GO:0016740">
    <property type="term" value="F:transferase activity"/>
    <property type="evidence" value="ECO:0007669"/>
    <property type="project" value="UniProtKB-KW"/>
</dbReference>
<evidence type="ECO:0000256" key="2">
    <source>
        <dbReference type="SAM" id="MobiDB-lite"/>
    </source>
</evidence>
<accession>A0AAC8VYJ6</accession>
<keyword evidence="4" id="KW-0808">Transferase</keyword>
<reference evidence="5" key="1">
    <citation type="submission" date="2015-08" db="EMBL/GenBank/DDBJ databases">
        <title>Complete Genome Sequence of Azospirillum thiophilum BV-S.</title>
        <authorList>
            <person name="Fomenkov A."/>
            <person name="Vincze T."/>
            <person name="Grabovich M."/>
            <person name="Dubinina G."/>
            <person name="Orlova M."/>
            <person name="Belousova E."/>
            <person name="Roberts R.J."/>
        </authorList>
    </citation>
    <scope>NUCLEOTIDE SEQUENCE [LARGE SCALE GENOMIC DNA]</scope>
    <source>
        <strain evidence="5">BV-S</strain>
    </source>
</reference>
<proteinExistence type="inferred from homology"/>
<dbReference type="EMBL" id="CP012401">
    <property type="protein sequence ID" value="ALG71701.1"/>
    <property type="molecule type" value="Genomic_DNA"/>
</dbReference>
<evidence type="ECO:0000256" key="1">
    <source>
        <dbReference type="ARBA" id="ARBA00038494"/>
    </source>
</evidence>
<comment type="similarity">
    <text evidence="1">Belongs to the glycosyltransferase 2 family. WaaE/KdtX subfamily.</text>
</comment>
<feature type="compositionally biased region" description="Pro residues" evidence="2">
    <location>
        <begin position="298"/>
        <end position="308"/>
    </location>
</feature>
<dbReference type="Proteomes" id="UP000069935">
    <property type="component" value="Chromosome 1"/>
</dbReference>